<gene>
    <name evidence="2" type="ORF">EM808_09585</name>
</gene>
<accession>A0A437KBT8</accession>
<protein>
    <submittedName>
        <fullName evidence="2">Uncharacterized protein</fullName>
    </submittedName>
</protein>
<dbReference type="Pfam" id="PF17328">
    <property type="entry name" value="DUF5366"/>
    <property type="match status" value="1"/>
</dbReference>
<dbReference type="EMBL" id="RZTZ01000003">
    <property type="protein sequence ID" value="RVT63516.1"/>
    <property type="molecule type" value="Genomic_DNA"/>
</dbReference>
<keyword evidence="1" id="KW-0472">Membrane</keyword>
<keyword evidence="1" id="KW-1133">Transmembrane helix</keyword>
<evidence type="ECO:0000313" key="2">
    <source>
        <dbReference type="EMBL" id="RVT63516.1"/>
    </source>
</evidence>
<organism evidence="2 3">
    <name type="scientific">Niallia taxi</name>
    <dbReference type="NCBI Taxonomy" id="2499688"/>
    <lineage>
        <taxon>Bacteria</taxon>
        <taxon>Bacillati</taxon>
        <taxon>Bacillota</taxon>
        <taxon>Bacilli</taxon>
        <taxon>Bacillales</taxon>
        <taxon>Bacillaceae</taxon>
        <taxon>Niallia</taxon>
    </lineage>
</organism>
<comment type="caution">
    <text evidence="2">The sequence shown here is derived from an EMBL/GenBank/DDBJ whole genome shotgun (WGS) entry which is preliminary data.</text>
</comment>
<dbReference type="Proteomes" id="UP000288024">
    <property type="component" value="Unassembled WGS sequence"/>
</dbReference>
<feature type="transmembrane region" description="Helical" evidence="1">
    <location>
        <begin position="115"/>
        <end position="137"/>
    </location>
</feature>
<dbReference type="AlphaFoldDB" id="A0A437KBT8"/>
<sequence>MNTYLTSYFPLFSISFFSLSFAIRIQSSIIDVFKRLGMYEGLLEFFSETGIRLALLLFFCVFIFMALSALKLIADTLNGLSLLFFSIDSKGESLIKTRKGSLIYFCGSILSLFGVYSYALLIGIFVVTTLVYFVYFVNSASSSLSFSGIVFYIFFQVLTWAVMITGFILLCIKLYNAIIGSLPI</sequence>
<evidence type="ECO:0000313" key="3">
    <source>
        <dbReference type="Proteomes" id="UP000288024"/>
    </source>
</evidence>
<keyword evidence="3" id="KW-1185">Reference proteome</keyword>
<evidence type="ECO:0000256" key="1">
    <source>
        <dbReference type="SAM" id="Phobius"/>
    </source>
</evidence>
<keyword evidence="1" id="KW-0812">Transmembrane</keyword>
<feature type="transmembrane region" description="Helical" evidence="1">
    <location>
        <begin position="149"/>
        <end position="175"/>
    </location>
</feature>
<proteinExistence type="predicted"/>
<reference evidence="2 3" key="1">
    <citation type="submission" date="2019-01" db="EMBL/GenBank/DDBJ databases">
        <title>Bacillus sp. M5HDSG1-1, whole genome shotgun sequence.</title>
        <authorList>
            <person name="Tuo L."/>
        </authorList>
    </citation>
    <scope>NUCLEOTIDE SEQUENCE [LARGE SCALE GENOMIC DNA]</scope>
    <source>
        <strain evidence="2 3">M5HDSG1-1</strain>
    </source>
</reference>
<feature type="transmembrane region" description="Helical" evidence="1">
    <location>
        <begin position="53"/>
        <end position="74"/>
    </location>
</feature>
<dbReference type="RefSeq" id="WP_127737993.1">
    <property type="nucleotide sequence ID" value="NZ_CAJCKN010000006.1"/>
</dbReference>
<feature type="transmembrane region" description="Helical" evidence="1">
    <location>
        <begin position="12"/>
        <end position="33"/>
    </location>
</feature>
<dbReference type="InterPro" id="IPR035289">
    <property type="entry name" value="DUF5366"/>
</dbReference>
<name>A0A437KBT8_9BACI</name>